<organism evidence="2 3">
    <name type="scientific">Pelagimonas phthalicica</name>
    <dbReference type="NCBI Taxonomy" id="1037362"/>
    <lineage>
        <taxon>Bacteria</taxon>
        <taxon>Pseudomonadati</taxon>
        <taxon>Pseudomonadota</taxon>
        <taxon>Alphaproteobacteria</taxon>
        <taxon>Rhodobacterales</taxon>
        <taxon>Roseobacteraceae</taxon>
        <taxon>Pelagimonas</taxon>
    </lineage>
</organism>
<evidence type="ECO:0000256" key="1">
    <source>
        <dbReference type="SAM" id="SignalP"/>
    </source>
</evidence>
<dbReference type="EMBL" id="FXXP01000002">
    <property type="protein sequence ID" value="SMX28387.1"/>
    <property type="molecule type" value="Genomic_DNA"/>
</dbReference>
<dbReference type="Proteomes" id="UP000225972">
    <property type="component" value="Unassembled WGS sequence"/>
</dbReference>
<feature type="chain" id="PRO_5012873072" evidence="1">
    <location>
        <begin position="28"/>
        <end position="350"/>
    </location>
</feature>
<proteinExistence type="predicted"/>
<feature type="signal peptide" evidence="1">
    <location>
        <begin position="1"/>
        <end position="27"/>
    </location>
</feature>
<reference evidence="3" key="1">
    <citation type="submission" date="2017-05" db="EMBL/GenBank/DDBJ databases">
        <authorList>
            <person name="Rodrigo-Torres L."/>
            <person name="Arahal R. D."/>
            <person name="Lucena T."/>
        </authorList>
    </citation>
    <scope>NUCLEOTIDE SEQUENCE [LARGE SCALE GENOMIC DNA]</scope>
    <source>
        <strain evidence="3">CECT 8649</strain>
    </source>
</reference>
<gene>
    <name evidence="2" type="ORF">TRP8649_02507</name>
</gene>
<keyword evidence="3" id="KW-1185">Reference proteome</keyword>
<sequence>MRRLKNSLRNIGLALALGVAAPQVIHACAFHSYVPDPTLVDFLLASEHVVLARPTANGQGVRVVSGLVGPSQAVALPADLDNETKAFLARSQRAKLLYARDGAYGPWTQLAVLDPAYEKLVKRVIAQRETWLYEGDQGRFQLFAKHLNSNNPDIRRLALLELDRADYGLLRNLRLPRMTFLQTDKLSSDEDLEPIRVLMTGLSGDASYAGRLQEGLAKGITRDLPYLGAYATALIELKGAQGVDMVARHLTDAKQHPVALRERMIEALAIHGQTGDKRVKRAIEAQVMALLQTDPDLAPAVARQFGARADWRYAKDVNRAMQVFRPTTIADVFAANQYIGIAQKSGLAVD</sequence>
<keyword evidence="1" id="KW-0732">Signal</keyword>
<protein>
    <submittedName>
        <fullName evidence="2">Uncharacterized protein</fullName>
    </submittedName>
</protein>
<dbReference type="OrthoDB" id="7702485at2"/>
<dbReference type="RefSeq" id="WP_133840771.1">
    <property type="nucleotide sequence ID" value="NZ_FXXP01000002.1"/>
</dbReference>
<accession>A0A238JE03</accession>
<evidence type="ECO:0000313" key="3">
    <source>
        <dbReference type="Proteomes" id="UP000225972"/>
    </source>
</evidence>
<dbReference type="AlphaFoldDB" id="A0A238JE03"/>
<name>A0A238JE03_9RHOB</name>
<evidence type="ECO:0000313" key="2">
    <source>
        <dbReference type="EMBL" id="SMX28387.1"/>
    </source>
</evidence>